<organism evidence="2 3">
    <name type="scientific">Allomyces macrogynus (strain ATCC 38327)</name>
    <name type="common">Allomyces javanicus var. macrogynus</name>
    <dbReference type="NCBI Taxonomy" id="578462"/>
    <lineage>
        <taxon>Eukaryota</taxon>
        <taxon>Fungi</taxon>
        <taxon>Fungi incertae sedis</taxon>
        <taxon>Blastocladiomycota</taxon>
        <taxon>Blastocladiomycetes</taxon>
        <taxon>Blastocladiales</taxon>
        <taxon>Blastocladiaceae</taxon>
        <taxon>Allomyces</taxon>
    </lineage>
</organism>
<gene>
    <name evidence="2" type="ORF">AMAG_20397</name>
</gene>
<dbReference type="EMBL" id="GG745370">
    <property type="protein sequence ID" value="KNE71108.1"/>
    <property type="molecule type" value="Genomic_DNA"/>
</dbReference>
<reference evidence="3" key="2">
    <citation type="submission" date="2009-11" db="EMBL/GenBank/DDBJ databases">
        <title>The Genome Sequence of Allomyces macrogynus strain ATCC 38327.</title>
        <authorList>
            <consortium name="The Broad Institute Genome Sequencing Platform"/>
            <person name="Russ C."/>
            <person name="Cuomo C."/>
            <person name="Shea T."/>
            <person name="Young S.K."/>
            <person name="Zeng Q."/>
            <person name="Koehrsen M."/>
            <person name="Haas B."/>
            <person name="Borodovsky M."/>
            <person name="Guigo R."/>
            <person name="Alvarado L."/>
            <person name="Berlin A."/>
            <person name="Borenstein D."/>
            <person name="Chen Z."/>
            <person name="Engels R."/>
            <person name="Freedman E."/>
            <person name="Gellesch M."/>
            <person name="Goldberg J."/>
            <person name="Griggs A."/>
            <person name="Gujja S."/>
            <person name="Heiman D."/>
            <person name="Hepburn T."/>
            <person name="Howarth C."/>
            <person name="Jen D."/>
            <person name="Larson L."/>
            <person name="Lewis B."/>
            <person name="Mehta T."/>
            <person name="Park D."/>
            <person name="Pearson M."/>
            <person name="Roberts A."/>
            <person name="Saif S."/>
            <person name="Shenoy N."/>
            <person name="Sisk P."/>
            <person name="Stolte C."/>
            <person name="Sykes S."/>
            <person name="Walk T."/>
            <person name="White J."/>
            <person name="Yandava C."/>
            <person name="Burger G."/>
            <person name="Gray M.W."/>
            <person name="Holland P.W.H."/>
            <person name="King N."/>
            <person name="Lang F.B.F."/>
            <person name="Roger A.J."/>
            <person name="Ruiz-Trillo I."/>
            <person name="Lander E."/>
            <person name="Nusbaum C."/>
        </authorList>
    </citation>
    <scope>NUCLEOTIDE SEQUENCE [LARGE SCALE GENOMIC DNA]</scope>
    <source>
        <strain evidence="3">ATCC 38327</strain>
    </source>
</reference>
<evidence type="ECO:0000313" key="3">
    <source>
        <dbReference type="Proteomes" id="UP000054350"/>
    </source>
</evidence>
<dbReference type="VEuPathDB" id="FungiDB:AMAG_20397"/>
<evidence type="ECO:0000313" key="2">
    <source>
        <dbReference type="EMBL" id="KNE71108.1"/>
    </source>
</evidence>
<name>A0A0L0T8H1_ALLM3</name>
<accession>A0A0L0T8H1</accession>
<sequence>MAMNVTRHPSLRAVLAALAALLFATACLLPAVMAVADDSAPPAPKDAASSAKSMPPELPVGQVLELSAANFTSSIRSDACMVKFMTP</sequence>
<dbReference type="AlphaFoldDB" id="A0A0L0T8H1"/>
<feature type="signal peptide" evidence="1">
    <location>
        <begin position="1"/>
        <end position="34"/>
    </location>
</feature>
<keyword evidence="1" id="KW-0732">Signal</keyword>
<keyword evidence="3" id="KW-1185">Reference proteome</keyword>
<evidence type="ECO:0000256" key="1">
    <source>
        <dbReference type="SAM" id="SignalP"/>
    </source>
</evidence>
<feature type="chain" id="PRO_5005548547" evidence="1">
    <location>
        <begin position="35"/>
        <end position="87"/>
    </location>
</feature>
<dbReference type="Proteomes" id="UP000054350">
    <property type="component" value="Unassembled WGS sequence"/>
</dbReference>
<dbReference type="PROSITE" id="PS51257">
    <property type="entry name" value="PROKAR_LIPOPROTEIN"/>
    <property type="match status" value="1"/>
</dbReference>
<reference evidence="2 3" key="1">
    <citation type="submission" date="2009-11" db="EMBL/GenBank/DDBJ databases">
        <title>Annotation of Allomyces macrogynus ATCC 38327.</title>
        <authorList>
            <consortium name="The Broad Institute Genome Sequencing Platform"/>
            <person name="Russ C."/>
            <person name="Cuomo C."/>
            <person name="Burger G."/>
            <person name="Gray M.W."/>
            <person name="Holland P.W.H."/>
            <person name="King N."/>
            <person name="Lang F.B.F."/>
            <person name="Roger A.J."/>
            <person name="Ruiz-Trillo I."/>
            <person name="Young S.K."/>
            <person name="Zeng Q."/>
            <person name="Gargeya S."/>
            <person name="Fitzgerald M."/>
            <person name="Haas B."/>
            <person name="Abouelleil A."/>
            <person name="Alvarado L."/>
            <person name="Arachchi H.M."/>
            <person name="Berlin A."/>
            <person name="Chapman S.B."/>
            <person name="Gearin G."/>
            <person name="Goldberg J."/>
            <person name="Griggs A."/>
            <person name="Gujja S."/>
            <person name="Hansen M."/>
            <person name="Heiman D."/>
            <person name="Howarth C."/>
            <person name="Larimer J."/>
            <person name="Lui A."/>
            <person name="MacDonald P.J.P."/>
            <person name="McCowen C."/>
            <person name="Montmayeur A."/>
            <person name="Murphy C."/>
            <person name="Neiman D."/>
            <person name="Pearson M."/>
            <person name="Priest M."/>
            <person name="Roberts A."/>
            <person name="Saif S."/>
            <person name="Shea T."/>
            <person name="Sisk P."/>
            <person name="Stolte C."/>
            <person name="Sykes S."/>
            <person name="Wortman J."/>
            <person name="Nusbaum C."/>
            <person name="Birren B."/>
        </authorList>
    </citation>
    <scope>NUCLEOTIDE SEQUENCE [LARGE SCALE GENOMIC DNA]</scope>
    <source>
        <strain evidence="2 3">ATCC 38327</strain>
    </source>
</reference>
<proteinExistence type="predicted"/>
<protein>
    <submittedName>
        <fullName evidence="2">Uncharacterized protein</fullName>
    </submittedName>
</protein>